<name>A0A2T0QR84_9ACTN</name>
<evidence type="ECO:0000313" key="3">
    <source>
        <dbReference type="Proteomes" id="UP000238083"/>
    </source>
</evidence>
<keyword evidence="3" id="KW-1185">Reference proteome</keyword>
<dbReference type="SUPFAM" id="SSF51445">
    <property type="entry name" value="(Trans)glycosidases"/>
    <property type="match status" value="1"/>
</dbReference>
<reference evidence="2 3" key="1">
    <citation type="submission" date="2018-03" db="EMBL/GenBank/DDBJ databases">
        <title>Genomic Encyclopedia of Archaeal and Bacterial Type Strains, Phase II (KMG-II): from individual species to whole genera.</title>
        <authorList>
            <person name="Goeker M."/>
        </authorList>
    </citation>
    <scope>NUCLEOTIDE SEQUENCE [LARGE SCALE GENOMIC DNA]</scope>
    <source>
        <strain evidence="2 3">DSM 19711</strain>
    </source>
</reference>
<dbReference type="GO" id="GO:0005576">
    <property type="term" value="C:extracellular region"/>
    <property type="evidence" value="ECO:0007669"/>
    <property type="project" value="InterPro"/>
</dbReference>
<protein>
    <submittedName>
        <fullName evidence="2">Glycosyl hydrolase family 67</fullName>
    </submittedName>
</protein>
<dbReference type="PANTHER" id="PTHR39207:SF1">
    <property type="entry name" value="ALPHA-GLUCURONIDASE A"/>
    <property type="match status" value="1"/>
</dbReference>
<dbReference type="GO" id="GO:0033939">
    <property type="term" value="F:xylan alpha-1,2-glucuronosidase activity"/>
    <property type="evidence" value="ECO:0007669"/>
    <property type="project" value="TreeGrafter"/>
</dbReference>
<dbReference type="InterPro" id="IPR017853">
    <property type="entry name" value="GH"/>
</dbReference>
<dbReference type="Proteomes" id="UP000238083">
    <property type="component" value="Unassembled WGS sequence"/>
</dbReference>
<dbReference type="InterPro" id="IPR037054">
    <property type="entry name" value="A-glucoronidase_C_sf"/>
</dbReference>
<dbReference type="Pfam" id="PF07477">
    <property type="entry name" value="Glyco_hydro_67C"/>
    <property type="match status" value="1"/>
</dbReference>
<proteinExistence type="predicted"/>
<comment type="caution">
    <text evidence="2">The sequence shown here is derived from an EMBL/GenBank/DDBJ whole genome shotgun (WGS) entry which is preliminary data.</text>
</comment>
<dbReference type="GO" id="GO:0045493">
    <property type="term" value="P:xylan catabolic process"/>
    <property type="evidence" value="ECO:0007669"/>
    <property type="project" value="InterPro"/>
</dbReference>
<dbReference type="InterPro" id="IPR011099">
    <property type="entry name" value="Glyco_hydro_67_C"/>
</dbReference>
<dbReference type="EMBL" id="PVZF01000029">
    <property type="protein sequence ID" value="PRY07336.1"/>
    <property type="molecule type" value="Genomic_DNA"/>
</dbReference>
<feature type="domain" description="Glycosyl hydrolase family 67 C-terminal" evidence="1">
    <location>
        <begin position="2"/>
        <end position="119"/>
    </location>
</feature>
<evidence type="ECO:0000313" key="2">
    <source>
        <dbReference type="EMBL" id="PRY07336.1"/>
    </source>
</evidence>
<dbReference type="GO" id="GO:0046559">
    <property type="term" value="F:alpha-glucuronidase activity"/>
    <property type="evidence" value="ECO:0007669"/>
    <property type="project" value="InterPro"/>
</dbReference>
<accession>A0A2T0QR84</accession>
<keyword evidence="2" id="KW-0378">Hydrolase</keyword>
<sequence>MATGSGFAGQFPPAWAEVYEDVARCPDELLLFFHHVPYTHRLHSGTTVIQHIYDTHADGVEEVTAMRERWLKLRGSVEESLWQRVSDRFRWQLVNAQEWRDQVNTYFLRKSGIADVKSRVYL</sequence>
<organism evidence="2 3">
    <name type="scientific">Kineococcus rhizosphaerae</name>
    <dbReference type="NCBI Taxonomy" id="559628"/>
    <lineage>
        <taxon>Bacteria</taxon>
        <taxon>Bacillati</taxon>
        <taxon>Actinomycetota</taxon>
        <taxon>Actinomycetes</taxon>
        <taxon>Kineosporiales</taxon>
        <taxon>Kineosporiaceae</taxon>
        <taxon>Kineococcus</taxon>
    </lineage>
</organism>
<gene>
    <name evidence="2" type="ORF">CLV37_12912</name>
</gene>
<evidence type="ECO:0000259" key="1">
    <source>
        <dbReference type="Pfam" id="PF07477"/>
    </source>
</evidence>
<dbReference type="PANTHER" id="PTHR39207">
    <property type="entry name" value="ALPHA-GLUCURONIDASE A"/>
    <property type="match status" value="1"/>
</dbReference>
<dbReference type="AlphaFoldDB" id="A0A2T0QR84"/>
<dbReference type="Gene3D" id="3.90.1330.10">
    <property type="entry name" value="Alpha-glucuronidase, C-terminal domain"/>
    <property type="match status" value="1"/>
</dbReference>